<comment type="caution">
    <text evidence="1">The sequence shown here is derived from an EMBL/GenBank/DDBJ whole genome shotgun (WGS) entry which is preliminary data.</text>
</comment>
<proteinExistence type="predicted"/>
<reference evidence="1" key="1">
    <citation type="submission" date="2019-10" db="EMBL/GenBank/DDBJ databases">
        <title>Conservation and host-specific expression of non-tandemly repeated heterogenous ribosome RNA gene in arbuscular mycorrhizal fungi.</title>
        <authorList>
            <person name="Maeda T."/>
            <person name="Kobayashi Y."/>
            <person name="Nakagawa T."/>
            <person name="Ezawa T."/>
            <person name="Yamaguchi K."/>
            <person name="Bino T."/>
            <person name="Nishimoto Y."/>
            <person name="Shigenobu S."/>
            <person name="Kawaguchi M."/>
        </authorList>
    </citation>
    <scope>NUCLEOTIDE SEQUENCE</scope>
    <source>
        <strain evidence="1">HR1</strain>
    </source>
</reference>
<evidence type="ECO:0000313" key="2">
    <source>
        <dbReference type="Proteomes" id="UP000615446"/>
    </source>
</evidence>
<dbReference type="Proteomes" id="UP000615446">
    <property type="component" value="Unassembled WGS sequence"/>
</dbReference>
<dbReference type="AlphaFoldDB" id="A0A8H3LR68"/>
<dbReference type="OrthoDB" id="2356835at2759"/>
<organism evidence="1 2">
    <name type="scientific">Rhizophagus clarus</name>
    <dbReference type="NCBI Taxonomy" id="94130"/>
    <lineage>
        <taxon>Eukaryota</taxon>
        <taxon>Fungi</taxon>
        <taxon>Fungi incertae sedis</taxon>
        <taxon>Mucoromycota</taxon>
        <taxon>Glomeromycotina</taxon>
        <taxon>Glomeromycetes</taxon>
        <taxon>Glomerales</taxon>
        <taxon>Glomeraceae</taxon>
        <taxon>Rhizophagus</taxon>
    </lineage>
</organism>
<sequence length="76" mass="9005">MAKFLDEPKILVNPYLLVEFSDYLKYIKQIEFVKSKNIYPKDIIEYFSIPFITTFQVAEKLKLVTSTVNVRNNNHC</sequence>
<name>A0A8H3LR68_9GLOM</name>
<evidence type="ECO:0000313" key="1">
    <source>
        <dbReference type="EMBL" id="GES91016.1"/>
    </source>
</evidence>
<dbReference type="EMBL" id="BLAL01000197">
    <property type="protein sequence ID" value="GES91016.1"/>
    <property type="molecule type" value="Genomic_DNA"/>
</dbReference>
<gene>
    <name evidence="1" type="ORF">RCL2_001784900</name>
</gene>
<protein>
    <submittedName>
        <fullName evidence="1">Uncharacterized protein</fullName>
    </submittedName>
</protein>
<accession>A0A8H3LR68</accession>